<sequence length="117" mass="13273">MFSPELLTAKRNLESHEYMITCFSNALRDESWRATSPDWAEQEMATQFQSTEVICKKLKIGAEYEQFVTTRTEYYDIDSKEDSKEASGRAARKGEYQMLAPAFGEAQIPGDNNDLGG</sequence>
<dbReference type="AlphaFoldDB" id="A0A9P5PGA7"/>
<keyword evidence="2" id="KW-1185">Reference proteome</keyword>
<gene>
    <name evidence="1" type="ORF">BDP27DRAFT_1427604</name>
</gene>
<reference evidence="1" key="1">
    <citation type="submission" date="2020-11" db="EMBL/GenBank/DDBJ databases">
        <authorList>
            <consortium name="DOE Joint Genome Institute"/>
            <person name="Ahrendt S."/>
            <person name="Riley R."/>
            <person name="Andreopoulos W."/>
            <person name="Labutti K."/>
            <person name="Pangilinan J."/>
            <person name="Ruiz-Duenas F.J."/>
            <person name="Barrasa J.M."/>
            <person name="Sanchez-Garcia M."/>
            <person name="Camarero S."/>
            <person name="Miyauchi S."/>
            <person name="Serrano A."/>
            <person name="Linde D."/>
            <person name="Babiker R."/>
            <person name="Drula E."/>
            <person name="Ayuso-Fernandez I."/>
            <person name="Pacheco R."/>
            <person name="Padilla G."/>
            <person name="Ferreira P."/>
            <person name="Barriuso J."/>
            <person name="Kellner H."/>
            <person name="Castanera R."/>
            <person name="Alfaro M."/>
            <person name="Ramirez L."/>
            <person name="Pisabarro A.G."/>
            <person name="Kuo A."/>
            <person name="Tritt A."/>
            <person name="Lipzen A."/>
            <person name="He G."/>
            <person name="Yan M."/>
            <person name="Ng V."/>
            <person name="Cullen D."/>
            <person name="Martin F."/>
            <person name="Rosso M.-N."/>
            <person name="Henrissat B."/>
            <person name="Hibbett D."/>
            <person name="Martinez A.T."/>
            <person name="Grigoriev I.V."/>
        </authorList>
    </citation>
    <scope>NUCLEOTIDE SEQUENCE</scope>
    <source>
        <strain evidence="1">AH 40177</strain>
    </source>
</reference>
<dbReference type="Proteomes" id="UP000772434">
    <property type="component" value="Unassembled WGS sequence"/>
</dbReference>
<protein>
    <submittedName>
        <fullName evidence="1">Uncharacterized protein</fullName>
    </submittedName>
</protein>
<comment type="caution">
    <text evidence="1">The sequence shown here is derived from an EMBL/GenBank/DDBJ whole genome shotgun (WGS) entry which is preliminary data.</text>
</comment>
<evidence type="ECO:0000313" key="1">
    <source>
        <dbReference type="EMBL" id="KAF9062769.1"/>
    </source>
</evidence>
<evidence type="ECO:0000313" key="2">
    <source>
        <dbReference type="Proteomes" id="UP000772434"/>
    </source>
</evidence>
<organism evidence="1 2">
    <name type="scientific">Rhodocollybia butyracea</name>
    <dbReference type="NCBI Taxonomy" id="206335"/>
    <lineage>
        <taxon>Eukaryota</taxon>
        <taxon>Fungi</taxon>
        <taxon>Dikarya</taxon>
        <taxon>Basidiomycota</taxon>
        <taxon>Agaricomycotina</taxon>
        <taxon>Agaricomycetes</taxon>
        <taxon>Agaricomycetidae</taxon>
        <taxon>Agaricales</taxon>
        <taxon>Marasmiineae</taxon>
        <taxon>Omphalotaceae</taxon>
        <taxon>Rhodocollybia</taxon>
    </lineage>
</organism>
<name>A0A9P5PGA7_9AGAR</name>
<accession>A0A9P5PGA7</accession>
<proteinExistence type="predicted"/>
<dbReference type="OrthoDB" id="2739948at2759"/>
<dbReference type="EMBL" id="JADNRY010000163">
    <property type="protein sequence ID" value="KAF9062769.1"/>
    <property type="molecule type" value="Genomic_DNA"/>
</dbReference>